<dbReference type="Proteomes" id="UP000479190">
    <property type="component" value="Unassembled WGS sequence"/>
</dbReference>
<sequence length="247" mass="27590">MKNESFGGVSVRRAVRRTSSYVVAAARQREPAQSGVPRQPAFRNAAVPELSTQSRVETLRPPASHVLSALRRGAVLPGLSYPTGGVHGSLGGVVTCVSQNFVARLAPILVQFVELVLSLCVKDKCSSNSTIFNVYQKNVSRSREFGKCRHGARQGVLAPRLPKEEEPAPRLAYSLDRLYAFRLLKTTRLIGSNFRRGTRPYWLTHTGLYKATFIVSHSSPLDWTYRQIVSCRYTHSQFTQNYKTILH</sequence>
<reference evidence="1 2" key="1">
    <citation type="submission" date="2020-02" db="EMBL/GenBank/DDBJ databases">
        <authorList>
            <person name="Ferguson B K."/>
        </authorList>
    </citation>
    <scope>NUCLEOTIDE SEQUENCE [LARGE SCALE GENOMIC DNA]</scope>
</reference>
<dbReference type="EMBL" id="CADCXV010000887">
    <property type="protein sequence ID" value="CAB0038059.1"/>
    <property type="molecule type" value="Genomic_DNA"/>
</dbReference>
<proteinExistence type="predicted"/>
<dbReference type="AlphaFoldDB" id="A0A6H5IKY6"/>
<accession>A0A6H5IKY6</accession>
<protein>
    <submittedName>
        <fullName evidence="1">Uncharacterized protein</fullName>
    </submittedName>
</protein>
<keyword evidence="2" id="KW-1185">Reference proteome</keyword>
<evidence type="ECO:0000313" key="1">
    <source>
        <dbReference type="EMBL" id="CAB0038059.1"/>
    </source>
</evidence>
<organism evidence="1 2">
    <name type="scientific">Trichogramma brassicae</name>
    <dbReference type="NCBI Taxonomy" id="86971"/>
    <lineage>
        <taxon>Eukaryota</taxon>
        <taxon>Metazoa</taxon>
        <taxon>Ecdysozoa</taxon>
        <taxon>Arthropoda</taxon>
        <taxon>Hexapoda</taxon>
        <taxon>Insecta</taxon>
        <taxon>Pterygota</taxon>
        <taxon>Neoptera</taxon>
        <taxon>Endopterygota</taxon>
        <taxon>Hymenoptera</taxon>
        <taxon>Apocrita</taxon>
        <taxon>Proctotrupomorpha</taxon>
        <taxon>Chalcidoidea</taxon>
        <taxon>Trichogrammatidae</taxon>
        <taxon>Trichogramma</taxon>
    </lineage>
</organism>
<evidence type="ECO:0000313" key="2">
    <source>
        <dbReference type="Proteomes" id="UP000479190"/>
    </source>
</evidence>
<gene>
    <name evidence="1" type="ORF">TBRA_LOCUS9853</name>
</gene>
<name>A0A6H5IKY6_9HYME</name>